<dbReference type="GO" id="GO:0007165">
    <property type="term" value="P:signal transduction"/>
    <property type="evidence" value="ECO:0007669"/>
    <property type="project" value="TreeGrafter"/>
</dbReference>
<sequence length="284" mass="29360">MMGPMSSDPAALREICGALARQAGELVATQRAQLATEGSLRPAETKSSEVDPVTVVDTACERFIAEQLANRRPGDGILGEEGSSTESETGVEWIVDPIDGTVNFLYGIPVYAVSIGVAVGGELAAGAVFNPETGELFSAAAGRGATLQRDGEAFALRASDETSLARSLVATGFSYSAAWREQQARFLTSVLPKVRDIRRGGSAALDLCNVAAGRVDAYYEHGTHPWDYAAGAIIATEAGARVSHPGLGATGYDGALTVAAAPGVWGHVRELLDNVGASAPLTSP</sequence>
<dbReference type="GO" id="GO:0046854">
    <property type="term" value="P:phosphatidylinositol phosphate biosynthetic process"/>
    <property type="evidence" value="ECO:0007669"/>
    <property type="project" value="InterPro"/>
</dbReference>
<protein>
    <recommendedName>
        <fullName evidence="8">Inositol-1-monophosphatase</fullName>
        <ecNumber evidence="8">3.1.3.25</ecNumber>
    </recommendedName>
</protein>
<evidence type="ECO:0000313" key="9">
    <source>
        <dbReference type="EMBL" id="EEI16759.1"/>
    </source>
</evidence>
<dbReference type="Gene3D" id="3.40.190.80">
    <property type="match status" value="1"/>
</dbReference>
<evidence type="ECO:0000313" key="10">
    <source>
        <dbReference type="Proteomes" id="UP000006196"/>
    </source>
</evidence>
<evidence type="ECO:0000256" key="1">
    <source>
        <dbReference type="ARBA" id="ARBA00001033"/>
    </source>
</evidence>
<evidence type="ECO:0000256" key="4">
    <source>
        <dbReference type="ARBA" id="ARBA00022723"/>
    </source>
</evidence>
<dbReference type="PROSITE" id="PS00630">
    <property type="entry name" value="IMP_2"/>
    <property type="match status" value="1"/>
</dbReference>
<dbReference type="GO" id="GO:0046872">
    <property type="term" value="F:metal ion binding"/>
    <property type="evidence" value="ECO:0007669"/>
    <property type="project" value="UniProtKB-KW"/>
</dbReference>
<feature type="binding site" evidence="7">
    <location>
        <position position="98"/>
    </location>
    <ligand>
        <name>Mg(2+)</name>
        <dbReference type="ChEBI" id="CHEBI:18420"/>
        <label>1</label>
        <note>catalytic</note>
    </ligand>
</feature>
<feature type="binding site" evidence="7">
    <location>
        <position position="80"/>
    </location>
    <ligand>
        <name>Mg(2+)</name>
        <dbReference type="ChEBI" id="CHEBI:18420"/>
        <label>1</label>
        <note>catalytic</note>
    </ligand>
</feature>
<feature type="binding site" evidence="7">
    <location>
        <position position="227"/>
    </location>
    <ligand>
        <name>Mg(2+)</name>
        <dbReference type="ChEBI" id="CHEBI:18420"/>
        <label>1</label>
        <note>catalytic</note>
    </ligand>
</feature>
<dbReference type="InterPro" id="IPR020583">
    <property type="entry name" value="Inositol_monoP_metal-BS"/>
</dbReference>
<dbReference type="PANTHER" id="PTHR20854:SF4">
    <property type="entry name" value="INOSITOL-1-MONOPHOSPHATASE-RELATED"/>
    <property type="match status" value="1"/>
</dbReference>
<keyword evidence="4 7" id="KW-0479">Metal-binding</keyword>
<comment type="similarity">
    <text evidence="3 8">Belongs to the inositol monophosphatase superfamily.</text>
</comment>
<comment type="catalytic activity">
    <reaction evidence="1 8">
        <text>a myo-inositol phosphate + H2O = myo-inositol + phosphate</text>
        <dbReference type="Rhea" id="RHEA:24056"/>
        <dbReference type="ChEBI" id="CHEBI:15377"/>
        <dbReference type="ChEBI" id="CHEBI:17268"/>
        <dbReference type="ChEBI" id="CHEBI:43474"/>
        <dbReference type="ChEBI" id="CHEBI:84139"/>
        <dbReference type="EC" id="3.1.3.25"/>
    </reaction>
</comment>
<dbReference type="InterPro" id="IPR033942">
    <property type="entry name" value="IMPase"/>
</dbReference>
<dbReference type="Proteomes" id="UP000006196">
    <property type="component" value="Unassembled WGS sequence"/>
</dbReference>
<dbReference type="Gene3D" id="3.30.540.10">
    <property type="entry name" value="Fructose-1,6-Bisphosphatase, subunit A, domain 1"/>
    <property type="match status" value="1"/>
</dbReference>
<evidence type="ECO:0000256" key="3">
    <source>
        <dbReference type="ARBA" id="ARBA00009759"/>
    </source>
</evidence>
<feature type="binding site" evidence="7">
    <location>
        <position position="99"/>
    </location>
    <ligand>
        <name>Mg(2+)</name>
        <dbReference type="ChEBI" id="CHEBI:18420"/>
        <label>1</label>
        <note>catalytic</note>
    </ligand>
</feature>
<evidence type="ECO:0000256" key="5">
    <source>
        <dbReference type="ARBA" id="ARBA00022801"/>
    </source>
</evidence>
<comment type="cofactor">
    <cofactor evidence="2 7 8">
        <name>Mg(2+)</name>
        <dbReference type="ChEBI" id="CHEBI:18420"/>
    </cofactor>
</comment>
<dbReference type="EMBL" id="ACHJ01000117">
    <property type="protein sequence ID" value="EEI16759.1"/>
    <property type="molecule type" value="Genomic_DNA"/>
</dbReference>
<comment type="caution">
    <text evidence="9">The sequence shown here is derived from an EMBL/GenBank/DDBJ whole genome shotgun (WGS) entry which is preliminary data.</text>
</comment>
<dbReference type="HOGENOM" id="CLU_044118_0_1_11"/>
<dbReference type="EC" id="3.1.3.25" evidence="8"/>
<dbReference type="eggNOG" id="COG0483">
    <property type="taxonomic scope" value="Bacteria"/>
</dbReference>
<dbReference type="GO" id="GO:0006020">
    <property type="term" value="P:inositol metabolic process"/>
    <property type="evidence" value="ECO:0007669"/>
    <property type="project" value="TreeGrafter"/>
</dbReference>
<feature type="binding site" evidence="7">
    <location>
        <position position="96"/>
    </location>
    <ligand>
        <name>Mg(2+)</name>
        <dbReference type="ChEBI" id="CHEBI:18420"/>
        <label>1</label>
        <note>catalytic</note>
    </ligand>
</feature>
<dbReference type="InterPro" id="IPR000760">
    <property type="entry name" value="Inositol_monophosphatase-like"/>
</dbReference>
<dbReference type="PROSITE" id="PS00629">
    <property type="entry name" value="IMP_1"/>
    <property type="match status" value="1"/>
</dbReference>
<evidence type="ECO:0000256" key="7">
    <source>
        <dbReference type="PIRSR" id="PIRSR600760-2"/>
    </source>
</evidence>
<keyword evidence="6 7" id="KW-0460">Magnesium</keyword>
<reference evidence="9" key="1">
    <citation type="submission" date="2009-01" db="EMBL/GenBank/DDBJ databases">
        <authorList>
            <person name="Qin X."/>
            <person name="Bachman B."/>
            <person name="Battles P."/>
            <person name="Bell A."/>
            <person name="Bess C."/>
            <person name="Bickham C."/>
            <person name="Chaboub L."/>
            <person name="Chen D."/>
            <person name="Coyle M."/>
            <person name="Deiros D.R."/>
            <person name="Dinh H."/>
            <person name="Forbes L."/>
            <person name="Fowler G."/>
            <person name="Francisco L."/>
            <person name="Fu Q."/>
            <person name="Gubbala S."/>
            <person name="Hale W."/>
            <person name="Han Y."/>
            <person name="Hemphill L."/>
            <person name="Highlander S.K."/>
            <person name="Hirani K."/>
            <person name="Hogues M."/>
            <person name="Jackson L."/>
            <person name="Jakkamsetti A."/>
            <person name="Javaid M."/>
            <person name="Jiang H."/>
            <person name="Korchina V."/>
            <person name="Kovar C."/>
            <person name="Lara F."/>
            <person name="Lee S."/>
            <person name="Mata R."/>
            <person name="Mathew T."/>
            <person name="Moen C."/>
            <person name="Morales K."/>
            <person name="Munidasa M."/>
            <person name="Nazareth L."/>
            <person name="Ngo R."/>
            <person name="Nguyen L."/>
            <person name="Okwuonu G."/>
            <person name="Ongeri F."/>
            <person name="Patil S."/>
            <person name="Petrosino J."/>
            <person name="Pham C."/>
            <person name="Pham P."/>
            <person name="Pu L.-L."/>
            <person name="Puazo M."/>
            <person name="Raj R."/>
            <person name="Reid J."/>
            <person name="Rouhana J."/>
            <person name="Saada N."/>
            <person name="Shang Y."/>
            <person name="Simmons D."/>
            <person name="Thornton R."/>
            <person name="Warren J."/>
            <person name="Weissenberger G."/>
            <person name="Zhang J."/>
            <person name="Zhang L."/>
            <person name="Zhou C."/>
            <person name="Zhu D."/>
            <person name="Muzny D."/>
            <person name="Worley K."/>
            <person name="Gibbs R."/>
        </authorList>
    </citation>
    <scope>NUCLEOTIDE SEQUENCE [LARGE SCALE GENOMIC DNA]</scope>
    <source>
        <strain evidence="9">DSM 44291</strain>
    </source>
</reference>
<name>C0XSM1_CORLD</name>
<evidence type="ECO:0000256" key="8">
    <source>
        <dbReference type="RuleBase" id="RU364068"/>
    </source>
</evidence>
<dbReference type="CDD" id="cd01639">
    <property type="entry name" value="IMPase"/>
    <property type="match status" value="1"/>
</dbReference>
<dbReference type="SUPFAM" id="SSF56655">
    <property type="entry name" value="Carbohydrate phosphatase"/>
    <property type="match status" value="1"/>
</dbReference>
<keyword evidence="5 8" id="KW-0378">Hydrolase</keyword>
<dbReference type="GO" id="GO:0008934">
    <property type="term" value="F:inositol monophosphate 1-phosphatase activity"/>
    <property type="evidence" value="ECO:0007669"/>
    <property type="project" value="InterPro"/>
</dbReference>
<dbReference type="STRING" id="525263.HMPREF0298_1441"/>
<dbReference type="PRINTS" id="PR00377">
    <property type="entry name" value="IMPHPHTASES"/>
</dbReference>
<dbReference type="PANTHER" id="PTHR20854">
    <property type="entry name" value="INOSITOL MONOPHOSPHATASE"/>
    <property type="match status" value="1"/>
</dbReference>
<dbReference type="Pfam" id="PF00459">
    <property type="entry name" value="Inositol_P"/>
    <property type="match status" value="1"/>
</dbReference>
<evidence type="ECO:0000256" key="2">
    <source>
        <dbReference type="ARBA" id="ARBA00001946"/>
    </source>
</evidence>
<gene>
    <name evidence="9" type="primary">suhB</name>
    <name evidence="9" type="ORF">HMPREF0298_1441</name>
</gene>
<dbReference type="InterPro" id="IPR020550">
    <property type="entry name" value="Inositol_monophosphatase_CS"/>
</dbReference>
<accession>C0XSM1</accession>
<evidence type="ECO:0000256" key="6">
    <source>
        <dbReference type="ARBA" id="ARBA00022842"/>
    </source>
</evidence>
<keyword evidence="10" id="KW-1185">Reference proteome</keyword>
<organism evidence="9 10">
    <name type="scientific">Corynebacterium lipophiloflavum (strain ATCC 700352 / DSM 44291 / CCUG 37336 / JCM 10383 / DMMZ 1944)</name>
    <dbReference type="NCBI Taxonomy" id="525263"/>
    <lineage>
        <taxon>Bacteria</taxon>
        <taxon>Bacillati</taxon>
        <taxon>Actinomycetota</taxon>
        <taxon>Actinomycetes</taxon>
        <taxon>Mycobacteriales</taxon>
        <taxon>Corynebacteriaceae</taxon>
        <taxon>Corynebacterium</taxon>
    </lineage>
</organism>
<proteinExistence type="inferred from homology"/>
<dbReference type="AlphaFoldDB" id="C0XSM1"/>